<gene>
    <name evidence="1" type="ORF">GQN54_06315</name>
</gene>
<reference evidence="1 2" key="1">
    <citation type="submission" date="2019-12" db="EMBL/GenBank/DDBJ databases">
        <authorList>
            <person name="Zhao J."/>
        </authorList>
    </citation>
    <scope>NUCLEOTIDE SEQUENCE [LARGE SCALE GENOMIC DNA]</scope>
    <source>
        <strain evidence="1 2">S-15</strain>
    </source>
</reference>
<accession>A0A6N9NIP7</accession>
<proteinExistence type="predicted"/>
<comment type="caution">
    <text evidence="1">The sequence shown here is derived from an EMBL/GenBank/DDBJ whole genome shotgun (WGS) entry which is preliminary data.</text>
</comment>
<evidence type="ECO:0000313" key="1">
    <source>
        <dbReference type="EMBL" id="NBG65724.1"/>
    </source>
</evidence>
<evidence type="ECO:0008006" key="3">
    <source>
        <dbReference type="Google" id="ProtNLM"/>
    </source>
</evidence>
<organism evidence="1 2">
    <name type="scientific">Acidiluteibacter ferrifornacis</name>
    <dbReference type="NCBI Taxonomy" id="2692424"/>
    <lineage>
        <taxon>Bacteria</taxon>
        <taxon>Pseudomonadati</taxon>
        <taxon>Bacteroidota</taxon>
        <taxon>Flavobacteriia</taxon>
        <taxon>Flavobacteriales</taxon>
        <taxon>Cryomorphaceae</taxon>
        <taxon>Acidiluteibacter</taxon>
    </lineage>
</organism>
<name>A0A6N9NIP7_9FLAO</name>
<dbReference type="AlphaFoldDB" id="A0A6N9NIP7"/>
<dbReference type="RefSeq" id="WP_160632666.1">
    <property type="nucleotide sequence ID" value="NZ_WWNE01000005.1"/>
</dbReference>
<dbReference type="Proteomes" id="UP000470771">
    <property type="component" value="Unassembled WGS sequence"/>
</dbReference>
<dbReference type="EMBL" id="WWNE01000005">
    <property type="protein sequence ID" value="NBG65724.1"/>
    <property type="molecule type" value="Genomic_DNA"/>
</dbReference>
<evidence type="ECO:0000313" key="2">
    <source>
        <dbReference type="Proteomes" id="UP000470771"/>
    </source>
</evidence>
<protein>
    <recommendedName>
        <fullName evidence="3">Outer membrane protein beta-barrel domain-containing protein</fullName>
    </recommendedName>
</protein>
<sequence length="269" mass="31212">MKKNLLLIAAFLFLLDGYGQELRLRLGTEFPLQHYIGVNYQFNPKFSADLSYGIVDSPYNNELYDWINVPSKFQSRKEFLQELTDDGSVVAFGGNFHKNKWYFGLHFQYIQLNASGSYDQILNNDLVQEELSSSEQILLDSVLTLLRSPIGSFVINLDNRVAMETSLFQMGLKVGRQFQFKNPKWSMNIELGLTANLHATTETYYDRNLLNRIEFLANTQFTGSSSEQILENLNFDERGEQVNEFFRDYGYIPGLRIGFSYLLYKKKEK</sequence>
<keyword evidence="2" id="KW-1185">Reference proteome</keyword>